<dbReference type="RefSeq" id="WP_070320447.1">
    <property type="nucleotide sequence ID" value="NZ_CP084585.1"/>
</dbReference>
<organism evidence="2 3">
    <name type="scientific">Cellulomonas iranensis</name>
    <dbReference type="NCBI Taxonomy" id="76862"/>
    <lineage>
        <taxon>Bacteria</taxon>
        <taxon>Bacillati</taxon>
        <taxon>Actinomycetota</taxon>
        <taxon>Actinomycetes</taxon>
        <taxon>Micrococcales</taxon>
        <taxon>Cellulomonadaceae</taxon>
        <taxon>Cellulomonas</taxon>
    </lineage>
</organism>
<proteinExistence type="predicted"/>
<accession>A0ABU0GHZ6</accession>
<reference evidence="2 3" key="1">
    <citation type="submission" date="2023-07" db="EMBL/GenBank/DDBJ databases">
        <title>Sequencing the genomes of 1000 actinobacteria strains.</title>
        <authorList>
            <person name="Klenk H.-P."/>
        </authorList>
    </citation>
    <scope>NUCLEOTIDE SEQUENCE [LARGE SCALE GENOMIC DNA]</scope>
    <source>
        <strain evidence="2 3">DSM 14785</strain>
    </source>
</reference>
<keyword evidence="1" id="KW-0812">Transmembrane</keyword>
<keyword evidence="1" id="KW-1133">Transmembrane helix</keyword>
<sequence>MTRRWTAPGVLGVLAAVVTVWVLRAALVLAVDGPGAPALTRPSLLLVYAAGPALLCAVPIALVARAALARTGPAVLAYGAVGLLGGALVGVVQPLVLLSTWPWLLGTGPLVELVVLPAVGGLVGGLTAGLVRRGQERQRGDGPRGDASRG</sequence>
<comment type="caution">
    <text evidence="2">The sequence shown here is derived from an EMBL/GenBank/DDBJ whole genome shotgun (WGS) entry which is preliminary data.</text>
</comment>
<feature type="transmembrane region" description="Helical" evidence="1">
    <location>
        <begin position="110"/>
        <end position="131"/>
    </location>
</feature>
<gene>
    <name evidence="2" type="ORF">JO380_000621</name>
</gene>
<feature type="transmembrane region" description="Helical" evidence="1">
    <location>
        <begin position="46"/>
        <end position="68"/>
    </location>
</feature>
<keyword evidence="3" id="KW-1185">Reference proteome</keyword>
<feature type="transmembrane region" description="Helical" evidence="1">
    <location>
        <begin position="75"/>
        <end position="98"/>
    </location>
</feature>
<evidence type="ECO:0000313" key="2">
    <source>
        <dbReference type="EMBL" id="MDQ0424240.1"/>
    </source>
</evidence>
<evidence type="ECO:0000313" key="3">
    <source>
        <dbReference type="Proteomes" id="UP001240250"/>
    </source>
</evidence>
<dbReference type="Proteomes" id="UP001240250">
    <property type="component" value="Unassembled WGS sequence"/>
</dbReference>
<dbReference type="EMBL" id="JAUSVM010000001">
    <property type="protein sequence ID" value="MDQ0424240.1"/>
    <property type="molecule type" value="Genomic_DNA"/>
</dbReference>
<protein>
    <submittedName>
        <fullName evidence="2">Uncharacterized protein</fullName>
    </submittedName>
</protein>
<keyword evidence="1" id="KW-0472">Membrane</keyword>
<evidence type="ECO:0000256" key="1">
    <source>
        <dbReference type="SAM" id="Phobius"/>
    </source>
</evidence>
<name>A0ABU0GHZ6_9CELL</name>